<comment type="caution">
    <text evidence="2">The sequence shown here is derived from an EMBL/GenBank/DDBJ whole genome shotgun (WGS) entry which is preliminary data.</text>
</comment>
<evidence type="ECO:0000256" key="1">
    <source>
        <dbReference type="SAM" id="Phobius"/>
    </source>
</evidence>
<evidence type="ECO:0000313" key="3">
    <source>
        <dbReference type="Proteomes" id="UP001341840"/>
    </source>
</evidence>
<feature type="transmembrane region" description="Helical" evidence="1">
    <location>
        <begin position="12"/>
        <end position="36"/>
    </location>
</feature>
<feature type="transmembrane region" description="Helical" evidence="1">
    <location>
        <begin position="42"/>
        <end position="63"/>
    </location>
</feature>
<sequence length="154" mass="17632">MAVTMPTMTKQHVLTYFYLLVYISLSSGWLLSTLYFNFPFPITLTMIHMAFSGSVAFLLIRVLKICYLCGPYKRLLCSKSVVNEVRISQPPPQNIKDESAKEHLLLSEKKVHDNLNSNEGRSWNDSVSDNNFDEESPIMSYARISYPQFGRKPA</sequence>
<keyword evidence="1" id="KW-0472">Membrane</keyword>
<name>A0ABU6TC01_9FABA</name>
<keyword evidence="1" id="KW-1133">Transmembrane helix</keyword>
<accession>A0ABU6TC01</accession>
<dbReference type="EMBL" id="JASCZI010090766">
    <property type="protein sequence ID" value="MED6146247.1"/>
    <property type="molecule type" value="Genomic_DNA"/>
</dbReference>
<organism evidence="2 3">
    <name type="scientific">Stylosanthes scabra</name>
    <dbReference type="NCBI Taxonomy" id="79078"/>
    <lineage>
        <taxon>Eukaryota</taxon>
        <taxon>Viridiplantae</taxon>
        <taxon>Streptophyta</taxon>
        <taxon>Embryophyta</taxon>
        <taxon>Tracheophyta</taxon>
        <taxon>Spermatophyta</taxon>
        <taxon>Magnoliopsida</taxon>
        <taxon>eudicotyledons</taxon>
        <taxon>Gunneridae</taxon>
        <taxon>Pentapetalae</taxon>
        <taxon>rosids</taxon>
        <taxon>fabids</taxon>
        <taxon>Fabales</taxon>
        <taxon>Fabaceae</taxon>
        <taxon>Papilionoideae</taxon>
        <taxon>50 kb inversion clade</taxon>
        <taxon>dalbergioids sensu lato</taxon>
        <taxon>Dalbergieae</taxon>
        <taxon>Pterocarpus clade</taxon>
        <taxon>Stylosanthes</taxon>
    </lineage>
</organism>
<proteinExistence type="predicted"/>
<protein>
    <submittedName>
        <fullName evidence="2">Uncharacterized protein</fullName>
    </submittedName>
</protein>
<reference evidence="2 3" key="1">
    <citation type="journal article" date="2023" name="Plants (Basel)">
        <title>Bridging the Gap: Combining Genomics and Transcriptomics Approaches to Understand Stylosanthes scabra, an Orphan Legume from the Brazilian Caatinga.</title>
        <authorList>
            <person name="Ferreira-Neto J.R.C."/>
            <person name="da Silva M.D."/>
            <person name="Binneck E."/>
            <person name="de Melo N.F."/>
            <person name="da Silva R.H."/>
            <person name="de Melo A.L.T.M."/>
            <person name="Pandolfi V."/>
            <person name="Bustamante F.O."/>
            <person name="Brasileiro-Vidal A.C."/>
            <person name="Benko-Iseppon A.M."/>
        </authorList>
    </citation>
    <scope>NUCLEOTIDE SEQUENCE [LARGE SCALE GENOMIC DNA]</scope>
    <source>
        <tissue evidence="2">Leaves</tissue>
    </source>
</reference>
<dbReference type="Proteomes" id="UP001341840">
    <property type="component" value="Unassembled WGS sequence"/>
</dbReference>
<evidence type="ECO:0000313" key="2">
    <source>
        <dbReference type="EMBL" id="MED6146247.1"/>
    </source>
</evidence>
<gene>
    <name evidence="2" type="ORF">PIB30_032747</name>
</gene>
<keyword evidence="1" id="KW-0812">Transmembrane</keyword>
<keyword evidence="3" id="KW-1185">Reference proteome</keyword>